<dbReference type="InterPro" id="IPR037873">
    <property type="entry name" value="BamE-like"/>
</dbReference>
<organism evidence="5 6">
    <name type="scientific">Gemmobacter fulvus</name>
    <dbReference type="NCBI Taxonomy" id="2840474"/>
    <lineage>
        <taxon>Bacteria</taxon>
        <taxon>Pseudomonadati</taxon>
        <taxon>Pseudomonadota</taxon>
        <taxon>Alphaproteobacteria</taxon>
        <taxon>Rhodobacterales</taxon>
        <taxon>Paracoccaceae</taxon>
        <taxon>Gemmobacter</taxon>
    </lineage>
</organism>
<keyword evidence="6" id="KW-1185">Reference proteome</keyword>
<dbReference type="AlphaFoldDB" id="A0A975S360"/>
<dbReference type="GO" id="GO:0019867">
    <property type="term" value="C:outer membrane"/>
    <property type="evidence" value="ECO:0007669"/>
    <property type="project" value="InterPro"/>
</dbReference>
<dbReference type="Proteomes" id="UP000679352">
    <property type="component" value="Chromosome"/>
</dbReference>
<evidence type="ECO:0000256" key="3">
    <source>
        <dbReference type="SAM" id="Phobius"/>
    </source>
</evidence>
<proteinExistence type="predicted"/>
<reference evidence="5" key="1">
    <citation type="submission" date="2021-06" db="EMBL/GenBank/DDBJ databases">
        <title>Direct submission.</title>
        <authorList>
            <person name="Lee C.-S."/>
            <person name="Jin L."/>
        </authorList>
    </citation>
    <scope>NUCLEOTIDE SEQUENCE</scope>
    <source>
        <strain evidence="5">Con5</strain>
    </source>
</reference>
<keyword evidence="3" id="KW-0812">Transmembrane</keyword>
<keyword evidence="1" id="KW-0732">Signal</keyword>
<dbReference type="KEGG" id="gfu:KM031_01345"/>
<feature type="transmembrane region" description="Helical" evidence="3">
    <location>
        <begin position="21"/>
        <end position="40"/>
    </location>
</feature>
<accession>A0A975S360</accession>
<feature type="domain" description="Outer membrane protein assembly factor BamE" evidence="4">
    <location>
        <begin position="44"/>
        <end position="119"/>
    </location>
</feature>
<dbReference type="Gene3D" id="3.30.1450.10">
    <property type="match status" value="1"/>
</dbReference>
<keyword evidence="3" id="KW-1133">Transmembrane helix</keyword>
<dbReference type="EMBL" id="CP076361">
    <property type="protein sequence ID" value="QWK91865.1"/>
    <property type="molecule type" value="Genomic_DNA"/>
</dbReference>
<keyword evidence="2 3" id="KW-0472">Membrane</keyword>
<evidence type="ECO:0000313" key="6">
    <source>
        <dbReference type="Proteomes" id="UP000679352"/>
    </source>
</evidence>
<evidence type="ECO:0000313" key="5">
    <source>
        <dbReference type="EMBL" id="QWK91865.1"/>
    </source>
</evidence>
<evidence type="ECO:0000256" key="2">
    <source>
        <dbReference type="ARBA" id="ARBA00023136"/>
    </source>
</evidence>
<name>A0A975S360_9RHOB</name>
<evidence type="ECO:0000259" key="4">
    <source>
        <dbReference type="Pfam" id="PF04355"/>
    </source>
</evidence>
<evidence type="ECO:0000256" key="1">
    <source>
        <dbReference type="ARBA" id="ARBA00022729"/>
    </source>
</evidence>
<dbReference type="InterPro" id="IPR007450">
    <property type="entry name" value="BamE_dom"/>
</dbReference>
<sequence>MGLAGRERHKGGSPTGLRRMVRWLGAGALAVTLLACAPVFRNHGYIPAEPDLAAIEVGRDTRDTVAEKIGRPSASGLLNDVGWFYVQSRWKHYGAKAPKEIDRQVVSITFTDAGVVQNVERFGLEDGRVITLSRRVTDTNIEGVSFLRQIMGSIGRLRAEDLLDD</sequence>
<gene>
    <name evidence="5" type="ORF">KM031_01345</name>
</gene>
<protein>
    <submittedName>
        <fullName evidence="5">Outer membrane protein assembly factor BamE</fullName>
    </submittedName>
</protein>
<dbReference type="Pfam" id="PF04355">
    <property type="entry name" value="BamE"/>
    <property type="match status" value="1"/>
</dbReference>